<organism evidence="1 2">
    <name type="scientific">Plantactinospora soyae</name>
    <dbReference type="NCBI Taxonomy" id="1544732"/>
    <lineage>
        <taxon>Bacteria</taxon>
        <taxon>Bacillati</taxon>
        <taxon>Actinomycetota</taxon>
        <taxon>Actinomycetes</taxon>
        <taxon>Micromonosporales</taxon>
        <taxon>Micromonosporaceae</taxon>
        <taxon>Plantactinospora</taxon>
    </lineage>
</organism>
<name>A0A927R775_9ACTN</name>
<accession>A0A927R775</accession>
<sequence>MALRLMTEAPFDLVRWGHLVRRDVYLRMEGGPCVTEAREGGTGGAMQAWFSPTEQDALLLVDDLLSDQDGWRELTVRP</sequence>
<evidence type="ECO:0000313" key="1">
    <source>
        <dbReference type="EMBL" id="MBE1489164.1"/>
    </source>
</evidence>
<dbReference type="Proteomes" id="UP000649753">
    <property type="component" value="Unassembled WGS sequence"/>
</dbReference>
<comment type="caution">
    <text evidence="1">The sequence shown here is derived from an EMBL/GenBank/DDBJ whole genome shotgun (WGS) entry which is preliminary data.</text>
</comment>
<reference evidence="1" key="1">
    <citation type="submission" date="2020-10" db="EMBL/GenBank/DDBJ databases">
        <title>Sequencing the genomes of 1000 actinobacteria strains.</title>
        <authorList>
            <person name="Klenk H.-P."/>
        </authorList>
    </citation>
    <scope>NUCLEOTIDE SEQUENCE</scope>
    <source>
        <strain evidence="1">DSM 46832</strain>
    </source>
</reference>
<protein>
    <submittedName>
        <fullName evidence="1">Uncharacterized protein</fullName>
    </submittedName>
</protein>
<dbReference type="AlphaFoldDB" id="A0A927R775"/>
<dbReference type="RefSeq" id="WP_192768677.1">
    <property type="nucleotide sequence ID" value="NZ_JADBEB010000001.1"/>
</dbReference>
<proteinExistence type="predicted"/>
<gene>
    <name evidence="1" type="ORF">H4W31_004802</name>
</gene>
<evidence type="ECO:0000313" key="2">
    <source>
        <dbReference type="Proteomes" id="UP000649753"/>
    </source>
</evidence>
<dbReference type="EMBL" id="JADBEB010000001">
    <property type="protein sequence ID" value="MBE1489164.1"/>
    <property type="molecule type" value="Genomic_DNA"/>
</dbReference>
<keyword evidence="2" id="KW-1185">Reference proteome</keyword>